<name>A0ABN9QVX0_9DINO</name>
<feature type="region of interest" description="Disordered" evidence="1">
    <location>
        <begin position="367"/>
        <end position="391"/>
    </location>
</feature>
<proteinExistence type="predicted"/>
<evidence type="ECO:0000256" key="1">
    <source>
        <dbReference type="SAM" id="MobiDB-lite"/>
    </source>
</evidence>
<accession>A0ABN9QVX0</accession>
<reference evidence="2" key="1">
    <citation type="submission" date="2023-10" db="EMBL/GenBank/DDBJ databases">
        <authorList>
            <person name="Chen Y."/>
            <person name="Shah S."/>
            <person name="Dougan E. K."/>
            <person name="Thang M."/>
            <person name="Chan C."/>
        </authorList>
    </citation>
    <scope>NUCLEOTIDE SEQUENCE [LARGE SCALE GENOMIC DNA]</scope>
</reference>
<dbReference type="Proteomes" id="UP001189429">
    <property type="component" value="Unassembled WGS sequence"/>
</dbReference>
<feature type="non-terminal residue" evidence="2">
    <location>
        <position position="1"/>
    </location>
</feature>
<protein>
    <submittedName>
        <fullName evidence="2">Uncharacterized protein</fullName>
    </submittedName>
</protein>
<dbReference type="EMBL" id="CAUYUJ010004665">
    <property type="protein sequence ID" value="CAK0810459.1"/>
    <property type="molecule type" value="Genomic_DNA"/>
</dbReference>
<sequence>PFWLKSVRDLACLLGRGMAIRDGAECAPRRTAQDRKAARLWAVRSADRAVSKLSEELGRIREQHVQLLDFVGALAGGDAELADRLLALAPALQDLLRGRLPSHVSVLRRNVALHSDASGVSIASAGVHALKSLQKGPRLECRQEGFVWNPEAPVFVPQGSDLFEQFMPTFVGEQAEILLRELGHLTAQASRAEAVQPEAESAEGPPECVEQHAHLAADVSVDYPAEQAVYEPGADEHRHRLLQYRSFPAPADEFPEGSAGDPTSLHGVPGSIRPERADDCVNASDVDTTCSVSEAAPQASTAVMAYLRAHPAALLSGGGGALAAPVAGGTGPGAGFEGSRVRRKRGASTGRRARRVRFDLRPVVIGTAFEEESEEAPPRGGGAGEAQVQDG</sequence>
<evidence type="ECO:0000313" key="2">
    <source>
        <dbReference type="EMBL" id="CAK0810459.1"/>
    </source>
</evidence>
<keyword evidence="3" id="KW-1185">Reference proteome</keyword>
<evidence type="ECO:0000313" key="3">
    <source>
        <dbReference type="Proteomes" id="UP001189429"/>
    </source>
</evidence>
<gene>
    <name evidence="2" type="ORF">PCOR1329_LOCUS15421</name>
</gene>
<organism evidence="2 3">
    <name type="scientific">Prorocentrum cordatum</name>
    <dbReference type="NCBI Taxonomy" id="2364126"/>
    <lineage>
        <taxon>Eukaryota</taxon>
        <taxon>Sar</taxon>
        <taxon>Alveolata</taxon>
        <taxon>Dinophyceae</taxon>
        <taxon>Prorocentrales</taxon>
        <taxon>Prorocentraceae</taxon>
        <taxon>Prorocentrum</taxon>
    </lineage>
</organism>
<comment type="caution">
    <text evidence="2">The sequence shown here is derived from an EMBL/GenBank/DDBJ whole genome shotgun (WGS) entry which is preliminary data.</text>
</comment>